<proteinExistence type="predicted"/>
<evidence type="ECO:0000313" key="3">
    <source>
        <dbReference type="Proteomes" id="UP001373714"/>
    </source>
</evidence>
<dbReference type="Proteomes" id="UP001373714">
    <property type="component" value="Unassembled WGS sequence"/>
</dbReference>
<feature type="chain" id="PRO_5043429534" evidence="1">
    <location>
        <begin position="31"/>
        <end position="286"/>
    </location>
</feature>
<name>A0AAV9V694_9PEZI</name>
<keyword evidence="3" id="KW-1185">Reference proteome</keyword>
<sequence>MEGGIVTTQKVSLSLALLSALSSPATLVVSTDSASTPSLTYQSSSRYVRSLETSGDAESQVPTDLGTRLLAVQSRIEDHEAEVTRLLKAASPILGWVGRVFVEVGSERHKLAAYDRPMDQRAQEELVTKICRLKRDGDRCFQRLGEVARSFDAAQKSHNLLRGEVCELERAQDAARRASRFHPTSPAESAPIRATNLQHRLRWIEIDLVKLWERQIHDIAIARGTLSNEYEKLVDVLSQHVHQFLRKEEGPNGMEGAEWAAVLANLAYGNEDYPLMGVRLELRTSL</sequence>
<organism evidence="2 3">
    <name type="scientific">Orbilia blumenaviensis</name>
    <dbReference type="NCBI Taxonomy" id="1796055"/>
    <lineage>
        <taxon>Eukaryota</taxon>
        <taxon>Fungi</taxon>
        <taxon>Dikarya</taxon>
        <taxon>Ascomycota</taxon>
        <taxon>Pezizomycotina</taxon>
        <taxon>Orbiliomycetes</taxon>
        <taxon>Orbiliales</taxon>
        <taxon>Orbiliaceae</taxon>
        <taxon>Orbilia</taxon>
    </lineage>
</organism>
<protein>
    <submittedName>
        <fullName evidence="2">Uncharacterized protein</fullName>
    </submittedName>
</protein>
<evidence type="ECO:0000313" key="2">
    <source>
        <dbReference type="EMBL" id="KAK6354043.1"/>
    </source>
</evidence>
<comment type="caution">
    <text evidence="2">The sequence shown here is derived from an EMBL/GenBank/DDBJ whole genome shotgun (WGS) entry which is preliminary data.</text>
</comment>
<accession>A0AAV9V694</accession>
<dbReference type="EMBL" id="JAVHNS010000005">
    <property type="protein sequence ID" value="KAK6354043.1"/>
    <property type="molecule type" value="Genomic_DNA"/>
</dbReference>
<gene>
    <name evidence="2" type="ORF">TWF730_008463</name>
</gene>
<feature type="signal peptide" evidence="1">
    <location>
        <begin position="1"/>
        <end position="30"/>
    </location>
</feature>
<evidence type="ECO:0000256" key="1">
    <source>
        <dbReference type="SAM" id="SignalP"/>
    </source>
</evidence>
<dbReference type="AlphaFoldDB" id="A0AAV9V694"/>
<keyword evidence="1" id="KW-0732">Signal</keyword>
<reference evidence="2 3" key="1">
    <citation type="submission" date="2019-10" db="EMBL/GenBank/DDBJ databases">
        <authorList>
            <person name="Palmer J.M."/>
        </authorList>
    </citation>
    <scope>NUCLEOTIDE SEQUENCE [LARGE SCALE GENOMIC DNA]</scope>
    <source>
        <strain evidence="2 3">TWF730</strain>
    </source>
</reference>